<sequence length="119" mass="13580">MKYNLLFSFLFVFLSSIMYSQNSNSDIKVGDVFVVGEVSNNNYKHIAFPRANFIIKKGGLANYKNVKGEKVQIKSIKEKNNGDVVATIELASKKKFFNSHKYVKVNINEAILQKELLRN</sequence>
<gene>
    <name evidence="2" type="ORF">QWY81_08670</name>
</gene>
<proteinExistence type="predicted"/>
<protein>
    <submittedName>
        <fullName evidence="2">Dihydroorotase</fullName>
    </submittedName>
</protein>
<evidence type="ECO:0000313" key="2">
    <source>
        <dbReference type="EMBL" id="MDN3619522.1"/>
    </source>
</evidence>
<reference evidence="2 3" key="1">
    <citation type="journal article" date="2014" name="Int. J. Syst. Evol. Microbiol.">
        <title>Complete genome sequence of Corynebacterium casei LMG S-19264T (=DSM 44701T), isolated from a smear-ripened cheese.</title>
        <authorList>
            <consortium name="US DOE Joint Genome Institute (JGI-PGF)"/>
            <person name="Walter F."/>
            <person name="Albersmeier A."/>
            <person name="Kalinowski J."/>
            <person name="Ruckert C."/>
        </authorList>
    </citation>
    <scope>NUCLEOTIDE SEQUENCE [LARGE SCALE GENOMIC DNA]</scope>
    <source>
        <strain evidence="2 3">CECT 8670</strain>
    </source>
</reference>
<keyword evidence="1" id="KW-0732">Signal</keyword>
<organism evidence="2 3">
    <name type="scientific">Polaribacter sejongensis</name>
    <dbReference type="NCBI Taxonomy" id="985043"/>
    <lineage>
        <taxon>Bacteria</taxon>
        <taxon>Pseudomonadati</taxon>
        <taxon>Bacteroidota</taxon>
        <taxon>Flavobacteriia</taxon>
        <taxon>Flavobacteriales</taxon>
        <taxon>Flavobacteriaceae</taxon>
    </lineage>
</organism>
<name>A0AAJ1QWS7_9FLAO</name>
<feature type="signal peptide" evidence="1">
    <location>
        <begin position="1"/>
        <end position="20"/>
    </location>
</feature>
<dbReference type="Proteomes" id="UP001228636">
    <property type="component" value="Unassembled WGS sequence"/>
</dbReference>
<dbReference type="RefSeq" id="WP_261973140.1">
    <property type="nucleotide sequence ID" value="NZ_CP103460.1"/>
</dbReference>
<accession>A0AAJ1QWS7</accession>
<evidence type="ECO:0000313" key="3">
    <source>
        <dbReference type="Proteomes" id="UP001228636"/>
    </source>
</evidence>
<dbReference type="EMBL" id="JAUFQH010000006">
    <property type="protein sequence ID" value="MDN3619522.1"/>
    <property type="molecule type" value="Genomic_DNA"/>
</dbReference>
<comment type="caution">
    <text evidence="2">The sequence shown here is derived from an EMBL/GenBank/DDBJ whole genome shotgun (WGS) entry which is preliminary data.</text>
</comment>
<feature type="chain" id="PRO_5042596378" evidence="1">
    <location>
        <begin position="21"/>
        <end position="119"/>
    </location>
</feature>
<evidence type="ECO:0000256" key="1">
    <source>
        <dbReference type="SAM" id="SignalP"/>
    </source>
</evidence>
<dbReference type="AlphaFoldDB" id="A0AAJ1QWS7"/>